<keyword evidence="1" id="KW-0378">Hydrolase</keyword>
<organism evidence="6 7">
    <name type="scientific">Mycolicibacterium fluoranthenivorans</name>
    <dbReference type="NCBI Taxonomy" id="258505"/>
    <lineage>
        <taxon>Bacteria</taxon>
        <taxon>Bacillati</taxon>
        <taxon>Actinomycetota</taxon>
        <taxon>Actinomycetes</taxon>
        <taxon>Mycobacteriales</taxon>
        <taxon>Mycobacteriaceae</taxon>
        <taxon>Mycolicibacterium</taxon>
    </lineage>
</organism>
<evidence type="ECO:0000256" key="4">
    <source>
        <dbReference type="SAM" id="Phobius"/>
    </source>
</evidence>
<feature type="compositionally biased region" description="Low complexity" evidence="3">
    <location>
        <begin position="66"/>
        <end position="84"/>
    </location>
</feature>
<feature type="domain" description="Glycoside hydrolase family 5" evidence="5">
    <location>
        <begin position="1090"/>
        <end position="1338"/>
    </location>
</feature>
<dbReference type="GO" id="GO:0000272">
    <property type="term" value="P:polysaccharide catabolic process"/>
    <property type="evidence" value="ECO:0007669"/>
    <property type="project" value="InterPro"/>
</dbReference>
<dbReference type="KEGG" id="mflu:HZU40_27860"/>
<dbReference type="NCBIfam" id="TIGR01965">
    <property type="entry name" value="VCBS_repeat"/>
    <property type="match status" value="3"/>
</dbReference>
<dbReference type="NCBIfam" id="TIGR02276">
    <property type="entry name" value="beta_rpt_yvtn"/>
    <property type="match status" value="1"/>
</dbReference>
<evidence type="ECO:0000256" key="3">
    <source>
        <dbReference type="SAM" id="MobiDB-lite"/>
    </source>
</evidence>
<dbReference type="InterPro" id="IPR010221">
    <property type="entry name" value="VCBS_dom"/>
</dbReference>
<dbReference type="Pfam" id="PF00150">
    <property type="entry name" value="Cellulase"/>
    <property type="match status" value="1"/>
</dbReference>
<accession>A0A7G8PC81</accession>
<dbReference type="InterPro" id="IPR011964">
    <property type="entry name" value="YVTN_b-propeller_repeat"/>
</dbReference>
<reference evidence="6 7" key="1">
    <citation type="submission" date="2020-07" db="EMBL/GenBank/DDBJ databases">
        <title>Draft genome sequence of four isobutane-metabolizing strains capable of cometabolically degrading diverse ether contaminants.</title>
        <authorList>
            <person name="Chen W."/>
            <person name="Faulkner N."/>
            <person name="Smith C."/>
            <person name="Hyman M."/>
        </authorList>
    </citation>
    <scope>NUCLEOTIDE SEQUENCE [LARGE SCALE GENOMIC DNA]</scope>
    <source>
        <strain evidence="6 7">2A</strain>
    </source>
</reference>
<keyword evidence="4" id="KW-0472">Membrane</keyword>
<evidence type="ECO:0000313" key="7">
    <source>
        <dbReference type="Proteomes" id="UP000515498"/>
    </source>
</evidence>
<keyword evidence="4" id="KW-1133">Transmembrane helix</keyword>
<dbReference type="Proteomes" id="UP000515498">
    <property type="component" value="Chromosome"/>
</dbReference>
<dbReference type="GO" id="GO:0004553">
    <property type="term" value="F:hydrolase activity, hydrolyzing O-glycosyl compounds"/>
    <property type="evidence" value="ECO:0007669"/>
    <property type="project" value="InterPro"/>
</dbReference>
<dbReference type="Gene3D" id="3.20.20.80">
    <property type="entry name" value="Glycosidases"/>
    <property type="match status" value="1"/>
</dbReference>
<dbReference type="EMBL" id="CP059894">
    <property type="protein sequence ID" value="QNJ91947.1"/>
    <property type="molecule type" value="Genomic_DNA"/>
</dbReference>
<dbReference type="InterPro" id="IPR001547">
    <property type="entry name" value="Glyco_hydro_5"/>
</dbReference>
<dbReference type="Pfam" id="PF17963">
    <property type="entry name" value="Big_9"/>
    <property type="match status" value="4"/>
</dbReference>
<dbReference type="InterPro" id="IPR015943">
    <property type="entry name" value="WD40/YVTN_repeat-like_dom_sf"/>
</dbReference>
<feature type="transmembrane region" description="Helical" evidence="4">
    <location>
        <begin position="12"/>
        <end position="31"/>
    </location>
</feature>
<evidence type="ECO:0000259" key="5">
    <source>
        <dbReference type="Pfam" id="PF00150"/>
    </source>
</evidence>
<dbReference type="PANTHER" id="PTHR12631">
    <property type="entry name" value="ALPHA-L-IDURONIDASE"/>
    <property type="match status" value="1"/>
</dbReference>
<dbReference type="PANTHER" id="PTHR12631:SF10">
    <property type="entry name" value="BETA-XYLOSIDASE-LIKE PROTEIN-RELATED"/>
    <property type="match status" value="1"/>
</dbReference>
<proteinExistence type="predicted"/>
<protein>
    <submittedName>
        <fullName evidence="6">Cadherin-like domain-containing protein</fullName>
    </submittedName>
</protein>
<evidence type="ECO:0000256" key="1">
    <source>
        <dbReference type="ARBA" id="ARBA00022801"/>
    </source>
</evidence>
<dbReference type="InterPro" id="IPR011048">
    <property type="entry name" value="Haem_d1_sf"/>
</dbReference>
<dbReference type="InterPro" id="IPR051923">
    <property type="entry name" value="Glycosyl_Hydrolase_39"/>
</dbReference>
<gene>
    <name evidence="6" type="ORF">HZU40_27860</name>
</gene>
<keyword evidence="4" id="KW-0812">Transmembrane</keyword>
<dbReference type="RefSeq" id="WP_187096514.1">
    <property type="nucleotide sequence ID" value="NZ_CP059894.1"/>
</dbReference>
<feature type="compositionally biased region" description="Gly residues" evidence="3">
    <location>
        <begin position="54"/>
        <end position="65"/>
    </location>
</feature>
<feature type="region of interest" description="Disordered" evidence="3">
    <location>
        <begin position="36"/>
        <end position="158"/>
    </location>
</feature>
<evidence type="ECO:0000256" key="2">
    <source>
        <dbReference type="ARBA" id="ARBA00023295"/>
    </source>
</evidence>
<keyword evidence="2" id="KW-0326">Glycosidase</keyword>
<feature type="compositionally biased region" description="Polar residues" evidence="3">
    <location>
        <begin position="137"/>
        <end position="150"/>
    </location>
</feature>
<name>A0A7G8PC81_9MYCO</name>
<evidence type="ECO:0000313" key="6">
    <source>
        <dbReference type="EMBL" id="QNJ91947.1"/>
    </source>
</evidence>
<dbReference type="Gene3D" id="2.60.40.60">
    <property type="entry name" value="Cadherins"/>
    <property type="match status" value="1"/>
</dbReference>
<dbReference type="SUPFAM" id="SSF51445">
    <property type="entry name" value="(Trans)glycosidases"/>
    <property type="match status" value="1"/>
</dbReference>
<sequence>MQLRYGKHVGRVGALAVALGIGSAIGVPVGIASATPDDSTVSAPVDTGATTGSGSTGSSGSGGSTPAGAAATTAPTTTGEPTGSVTEEVAPGAVVSGSGGAHARADDSVPTPKPTPKPKAKKKQTPTPRPAVAESAKVTSRSVAQATTGGSVAENEPPSTARVAAAVAQQAVTEAPAALAVTRPVVPNPIQTFGTLVSGIAHQVASSFLGALRGALADSPLGWVMLGAARREVGTTEDAATEVAARAMAATQTVAAANQPPTASVTWGRPDATTGTVLGKLTTSDPEGKAVTVGLGNAPATGTLTYNAKTATLTYTPTTAQRFNASATPTDDTVGMTLTVTDGVNTVAVPVNIPVSPSPFYTAATVTNITDPSAVVTSGTRAYVADRSTGKITVFDTTTNTVITTFAAGTGPDGLAVKADGTRLYVSSSTGNTVTVIDTKTNTVKAIVAVTNPTALTINPGGSTVYVANGATGTVTKISTSTNKTAGTVALAGGLTPGELAVSADGKTIFVVSAKATGGGTISSFSSTGSVATSIADIGGTPVGLAVDSVYKLVYVADASGGLTVVDLGAHTTGTLDLGQPLSGIALTKDRSALMVTTSTGLVAALRTSDGAVVGVADSGVAATSAQSGTVLTPDGTRMWVTDPLNGTVRVVSLVPQNKAPFLNDPVAAVSNPATGALAGRVGVVDFDGDPLTYAVTAKPTKGTLVLNVDGTYTYTPTAAARHAAAVPGAPDSVTKDSFTVTVSDGRYGTMTTTVALAIAPENKVPTVTTTIGNPNASTGVVKGTIATADGNKDKLTYTVSGQPAKGTVGVTTAGAFTYTPTATARTAALAPGATHDQKMDTFTVTVDDGHGGVVPVTVDVKIGAANVKPGGAKAVIAETNPRSGLVTGSVTATDSDGDTLTYTVGKTTKGAVVVDADGSFTYTPTAAARLAASKAGASAATKTETVTFSIGDGFGGTTTTSVKVSIAPNPTTNNAPTNGQATVDDTSSAIGTVTGTVTAGDPDGDTLTYSLGSGPAFGAATVTSDGKFTYTPDVDARYRALVTPGDDTDTFTVTVTDAFGATTTATVGVTIAPPSATAVDQRPTEIAVNAQQMYFYSQTDTDKAMGLLKDAGITTIRIMLPWAGIEPADGTYDWTAVDRVVDSAQSNGITVLGVLGTTPDWAAVPGQAQYQGRPADLDAFAEFVTEVASHFQGRVSDYEVWNEPNAGIFWAPAPDAAQYTALLKVAYTAIKGADPDAVVIAASVGAGAEDPGVAINPVTFLAQMYAAGAGGYFDAVSFHPYQYALLFSVGEGHAGTPITQAEQMYAVMVANGDGNKKIWATEYGEPTSDVSETAQAAYIGDFLRTWRTLEFAGPAFLHTFADYPDPDPTQASFGLFRQDWTPKPAVATVEQVIAENQAIEAAAQTSVL</sequence>
<dbReference type="Gene3D" id="2.130.10.10">
    <property type="entry name" value="YVTN repeat-like/Quinoprotein amine dehydrogenase"/>
    <property type="match status" value="3"/>
</dbReference>
<dbReference type="SUPFAM" id="SSF51004">
    <property type="entry name" value="C-terminal (heme d1) domain of cytochrome cd1-nitrite reductase"/>
    <property type="match status" value="1"/>
</dbReference>
<dbReference type="InterPro" id="IPR017853">
    <property type="entry name" value="GH"/>
</dbReference>